<organism evidence="8 9">
    <name type="scientific">Agrilus planipennis</name>
    <name type="common">Emerald ash borer</name>
    <name type="synonym">Agrilus marcopoli</name>
    <dbReference type="NCBI Taxonomy" id="224129"/>
    <lineage>
        <taxon>Eukaryota</taxon>
        <taxon>Metazoa</taxon>
        <taxon>Ecdysozoa</taxon>
        <taxon>Arthropoda</taxon>
        <taxon>Hexapoda</taxon>
        <taxon>Insecta</taxon>
        <taxon>Pterygota</taxon>
        <taxon>Neoptera</taxon>
        <taxon>Endopterygota</taxon>
        <taxon>Coleoptera</taxon>
        <taxon>Polyphaga</taxon>
        <taxon>Elateriformia</taxon>
        <taxon>Buprestoidea</taxon>
        <taxon>Buprestidae</taxon>
        <taxon>Agrilinae</taxon>
        <taxon>Agrilus</taxon>
    </lineage>
</organism>
<keyword evidence="4 7" id="KW-0698">rRNA processing</keyword>
<gene>
    <name evidence="9" type="primary">LOC108739027</name>
</gene>
<dbReference type="GO" id="GO:0005737">
    <property type="term" value="C:cytoplasm"/>
    <property type="evidence" value="ECO:0007669"/>
    <property type="project" value="UniProtKB-SubCell"/>
</dbReference>
<dbReference type="GO" id="GO:0010468">
    <property type="term" value="P:regulation of gene expression"/>
    <property type="evidence" value="ECO:0007669"/>
    <property type="project" value="TreeGrafter"/>
</dbReference>
<dbReference type="AlphaFoldDB" id="A0A1W4X785"/>
<evidence type="ECO:0000256" key="2">
    <source>
        <dbReference type="ARBA" id="ARBA00009154"/>
    </source>
</evidence>
<dbReference type="PANTHER" id="PTHR15341:SF3">
    <property type="entry name" value="NUCLEAR NUCLEIC ACID-BINDING PROTEIN C1D"/>
    <property type="match status" value="1"/>
</dbReference>
<dbReference type="GeneID" id="108739027"/>
<comment type="similarity">
    <text evidence="2 7">Belongs to the C1D family.</text>
</comment>
<dbReference type="RefSeq" id="XP_018328200.1">
    <property type="nucleotide sequence ID" value="XM_018472698.2"/>
</dbReference>
<evidence type="ECO:0000256" key="4">
    <source>
        <dbReference type="ARBA" id="ARBA00022552"/>
    </source>
</evidence>
<dbReference type="GO" id="GO:0003723">
    <property type="term" value="F:RNA binding"/>
    <property type="evidence" value="ECO:0007669"/>
    <property type="project" value="UniProtKB-UniRule"/>
</dbReference>
<dbReference type="InterPro" id="IPR007146">
    <property type="entry name" value="Sas10/Utp3/C1D"/>
</dbReference>
<dbReference type="PANTHER" id="PTHR15341">
    <property type="entry name" value="SUN-COR STEROID HORMONE RECEPTOR CO-REPRESSOR"/>
    <property type="match status" value="1"/>
</dbReference>
<dbReference type="Pfam" id="PF04000">
    <property type="entry name" value="Sas10_Utp3"/>
    <property type="match status" value="1"/>
</dbReference>
<keyword evidence="8" id="KW-1185">Reference proteome</keyword>
<evidence type="ECO:0000313" key="8">
    <source>
        <dbReference type="Proteomes" id="UP000192223"/>
    </source>
</evidence>
<comment type="subunit">
    <text evidence="7">Monomer and homodimer.</text>
</comment>
<evidence type="ECO:0000313" key="9">
    <source>
        <dbReference type="RefSeq" id="XP_018328200.1"/>
    </source>
</evidence>
<name>A0A1W4X785_AGRPL</name>
<dbReference type="GO" id="GO:0000178">
    <property type="term" value="C:exosome (RNase complex)"/>
    <property type="evidence" value="ECO:0007669"/>
    <property type="project" value="TreeGrafter"/>
</dbReference>
<evidence type="ECO:0000256" key="6">
    <source>
        <dbReference type="ARBA" id="ARBA00023242"/>
    </source>
</evidence>
<dbReference type="Proteomes" id="UP000192223">
    <property type="component" value="Unplaced"/>
</dbReference>
<keyword evidence="7" id="KW-0963">Cytoplasm</keyword>
<dbReference type="InterPro" id="IPR011082">
    <property type="entry name" value="Exosome-assoc_fac/DNA_repair"/>
</dbReference>
<dbReference type="STRING" id="224129.A0A1W4X785"/>
<proteinExistence type="inferred from homology"/>
<dbReference type="FunCoup" id="A0A1W4X785">
    <property type="interactions" value="230"/>
</dbReference>
<keyword evidence="7" id="KW-0238">DNA-binding</keyword>
<evidence type="ECO:0000256" key="3">
    <source>
        <dbReference type="ARBA" id="ARBA00015212"/>
    </source>
</evidence>
<comment type="subcellular location">
    <subcellularLocation>
        <location evidence="7">Cytoplasm</location>
    </subcellularLocation>
    <subcellularLocation>
        <location evidence="7">Nucleus</location>
        <location evidence="7">Nucleolus</location>
    </subcellularLocation>
    <subcellularLocation>
        <location evidence="1 7">Nucleus</location>
    </subcellularLocation>
</comment>
<dbReference type="KEGG" id="apln:108739027"/>
<dbReference type="GO" id="GO:0005730">
    <property type="term" value="C:nucleolus"/>
    <property type="evidence" value="ECO:0007669"/>
    <property type="project" value="UniProtKB-SubCell"/>
</dbReference>
<reference evidence="9" key="1">
    <citation type="submission" date="2025-08" db="UniProtKB">
        <authorList>
            <consortium name="RefSeq"/>
        </authorList>
    </citation>
    <scope>IDENTIFICATION</scope>
    <source>
        <tissue evidence="9">Entire body</tissue>
    </source>
</reference>
<dbReference type="OrthoDB" id="1421013at2759"/>
<dbReference type="GO" id="GO:0003677">
    <property type="term" value="F:DNA binding"/>
    <property type="evidence" value="ECO:0007669"/>
    <property type="project" value="UniProtKB-KW"/>
</dbReference>
<dbReference type="InParanoid" id="A0A1W4X785"/>
<keyword evidence="6 7" id="KW-0539">Nucleus</keyword>
<evidence type="ECO:0000256" key="7">
    <source>
        <dbReference type="RuleBase" id="RU368003"/>
    </source>
</evidence>
<comment type="function">
    <text evidence="7">Plays a role in the recruitment of the exosome to pre-rRNA to mediate the 3'-5' end processing of the 5.8S rRNA.</text>
</comment>
<protein>
    <recommendedName>
        <fullName evidence="3 7">Nuclear nucleic acid-binding protein C1D</fullName>
    </recommendedName>
</protein>
<sequence length="135" mass="15844">MSNTEEEIQEVLLTFRAGIDKIEEKVNNLLSKEEYQKLSLYDKVQYDIFTVYSLNTLFWLYLRTNGLDPNENDIKNELSRIKQYMIKAKEAQDRNTIRPTVDKGAAGRFIKHGIQYKDTARETIEPPAKRQKVNN</sequence>
<dbReference type="GO" id="GO:0000460">
    <property type="term" value="P:maturation of 5.8S rRNA"/>
    <property type="evidence" value="ECO:0007669"/>
    <property type="project" value="TreeGrafter"/>
</dbReference>
<keyword evidence="5 7" id="KW-0694">RNA-binding</keyword>
<accession>A0A1W4X785</accession>
<evidence type="ECO:0000256" key="1">
    <source>
        <dbReference type="ARBA" id="ARBA00004123"/>
    </source>
</evidence>
<evidence type="ECO:0000256" key="5">
    <source>
        <dbReference type="ARBA" id="ARBA00022884"/>
    </source>
</evidence>